<dbReference type="PROSITE" id="PS50111">
    <property type="entry name" value="CHEMOTAXIS_TRANSDUC_2"/>
    <property type="match status" value="1"/>
</dbReference>
<dbReference type="GO" id="GO:0016020">
    <property type="term" value="C:membrane"/>
    <property type="evidence" value="ECO:0007669"/>
    <property type="project" value="UniProtKB-SubCell"/>
</dbReference>
<dbReference type="STRING" id="555778.Hneap_1547"/>
<protein>
    <submittedName>
        <fullName evidence="11">Methyl-accepting chemotaxis sensory transducer</fullName>
    </submittedName>
</protein>
<dbReference type="GO" id="GO:0006935">
    <property type="term" value="P:chemotaxis"/>
    <property type="evidence" value="ECO:0007669"/>
    <property type="project" value="UniProtKB-ARBA"/>
</dbReference>
<dbReference type="CDD" id="cd06225">
    <property type="entry name" value="HAMP"/>
    <property type="match status" value="1"/>
</dbReference>
<dbReference type="SMART" id="SM00304">
    <property type="entry name" value="HAMP"/>
    <property type="match status" value="1"/>
</dbReference>
<dbReference type="GO" id="GO:0007165">
    <property type="term" value="P:signal transduction"/>
    <property type="evidence" value="ECO:0007669"/>
    <property type="project" value="UniProtKB-KW"/>
</dbReference>
<evidence type="ECO:0000256" key="7">
    <source>
        <dbReference type="PROSITE-ProRule" id="PRU00284"/>
    </source>
</evidence>
<dbReference type="AlphaFoldDB" id="D0L104"/>
<dbReference type="Gene3D" id="1.10.287.950">
    <property type="entry name" value="Methyl-accepting chemotaxis protein"/>
    <property type="match status" value="1"/>
</dbReference>
<feature type="domain" description="Methyl-accepting transducer" evidence="9">
    <location>
        <begin position="142"/>
        <end position="371"/>
    </location>
</feature>
<feature type="transmembrane region" description="Helical" evidence="8">
    <location>
        <begin position="26"/>
        <end position="47"/>
    </location>
</feature>
<evidence type="ECO:0000256" key="1">
    <source>
        <dbReference type="ARBA" id="ARBA00004141"/>
    </source>
</evidence>
<evidence type="ECO:0000256" key="2">
    <source>
        <dbReference type="ARBA" id="ARBA00022692"/>
    </source>
</evidence>
<proteinExistence type="inferred from homology"/>
<dbReference type="PROSITE" id="PS50885">
    <property type="entry name" value="HAMP"/>
    <property type="match status" value="1"/>
</dbReference>
<evidence type="ECO:0000313" key="11">
    <source>
        <dbReference type="EMBL" id="ACX96377.1"/>
    </source>
</evidence>
<dbReference type="KEGG" id="hna:Hneap_1547"/>
<name>D0L104_HALNC</name>
<dbReference type="HOGENOM" id="CLU_000445_107_18_6"/>
<dbReference type="PANTHER" id="PTHR32089:SF119">
    <property type="entry name" value="METHYL-ACCEPTING CHEMOTAXIS PROTEIN CTPL"/>
    <property type="match status" value="1"/>
</dbReference>
<evidence type="ECO:0000256" key="3">
    <source>
        <dbReference type="ARBA" id="ARBA00022989"/>
    </source>
</evidence>
<dbReference type="InterPro" id="IPR004089">
    <property type="entry name" value="MCPsignal_dom"/>
</dbReference>
<evidence type="ECO:0000256" key="4">
    <source>
        <dbReference type="ARBA" id="ARBA00023136"/>
    </source>
</evidence>
<reference evidence="11 12" key="1">
    <citation type="submission" date="2009-10" db="EMBL/GenBank/DDBJ databases">
        <title>Complete sequence of Halothiobacillus neapolitanus c2.</title>
        <authorList>
            <consortium name="US DOE Joint Genome Institute"/>
            <person name="Lucas S."/>
            <person name="Copeland A."/>
            <person name="Lapidus A."/>
            <person name="Glavina del Rio T."/>
            <person name="Tice H."/>
            <person name="Bruce D."/>
            <person name="Goodwin L."/>
            <person name="Pitluck S."/>
            <person name="Davenport K."/>
            <person name="Brettin T."/>
            <person name="Detter J.C."/>
            <person name="Han C."/>
            <person name="Tapia R."/>
            <person name="Larimer F."/>
            <person name="Land M."/>
            <person name="Hauser L."/>
            <person name="Kyrpides N."/>
            <person name="Mikhailova N."/>
            <person name="Kerfeld C."/>
            <person name="Cannon G."/>
            <person name="Heinhort S."/>
        </authorList>
    </citation>
    <scope>NUCLEOTIDE SEQUENCE [LARGE SCALE GENOMIC DNA]</scope>
    <source>
        <strain evidence="12">ATCC 23641 / c2</strain>
    </source>
</reference>
<dbReference type="SUPFAM" id="SSF58104">
    <property type="entry name" value="Methyl-accepting chemotaxis protein (MCP) signaling domain"/>
    <property type="match status" value="1"/>
</dbReference>
<gene>
    <name evidence="11" type="ordered locus">Hneap_1547</name>
</gene>
<keyword evidence="12" id="KW-1185">Reference proteome</keyword>
<dbReference type="PANTHER" id="PTHR32089">
    <property type="entry name" value="METHYL-ACCEPTING CHEMOTAXIS PROTEIN MCPB"/>
    <property type="match status" value="1"/>
</dbReference>
<dbReference type="SMART" id="SM00283">
    <property type="entry name" value="MA"/>
    <property type="match status" value="1"/>
</dbReference>
<evidence type="ECO:0000313" key="12">
    <source>
        <dbReference type="Proteomes" id="UP000009102"/>
    </source>
</evidence>
<accession>D0L104</accession>
<dbReference type="OrthoDB" id="5620315at2"/>
<keyword evidence="5 7" id="KW-0807">Transducer</keyword>
<keyword evidence="2 8" id="KW-0812">Transmembrane</keyword>
<dbReference type="Proteomes" id="UP000009102">
    <property type="component" value="Chromosome"/>
</dbReference>
<evidence type="ECO:0000256" key="6">
    <source>
        <dbReference type="ARBA" id="ARBA00029447"/>
    </source>
</evidence>
<sequence>MMCPHLLWGFNGVPMKKTSILRRLKWSFIAMGFGMGAIFPVFASFFVNFREGMLSWFVLGCVVAGITVGFVNYWVAQVVLLRQLSKMAILAGLVRQGDLTSKCALKSDDAIGEISDSFNGMIDTLHRQIGDINHGSASMQEAANSLDRRIGQVMTEQNRVQSQRDRVLVEVSRLAESGSELRSALQRVGQQAVAMQSRSEQSQGQISRSVDSIHSALARVDTATRHIHSLVSAKEEIESMTRTISSVADQTNLLALNAAIEAARAGEHGRGFAVVAEEVRALALRSQDATVQISAVMERLTREVSQTDQTMTEVVDYSQQAEAAMSAAQGELEQVLVAIDDSVSATLSVESNSQEHQETIEQLNADLHALIDVITANAEHMTAAQIAVSSVQQDAQKLGSMVSGFRI</sequence>
<organism evidence="11 12">
    <name type="scientific">Halothiobacillus neapolitanus (strain ATCC 23641 / DSM 15147 / CIP 104769 / NCIMB 8539 / c2)</name>
    <name type="common">Thiobacillus neapolitanus</name>
    <dbReference type="NCBI Taxonomy" id="555778"/>
    <lineage>
        <taxon>Bacteria</taxon>
        <taxon>Pseudomonadati</taxon>
        <taxon>Pseudomonadota</taxon>
        <taxon>Gammaproteobacteria</taxon>
        <taxon>Chromatiales</taxon>
        <taxon>Halothiobacillaceae</taxon>
        <taxon>Halothiobacillus</taxon>
    </lineage>
</organism>
<dbReference type="eggNOG" id="COG0840">
    <property type="taxonomic scope" value="Bacteria"/>
</dbReference>
<dbReference type="EMBL" id="CP001801">
    <property type="protein sequence ID" value="ACX96377.1"/>
    <property type="molecule type" value="Genomic_DNA"/>
</dbReference>
<evidence type="ECO:0000259" key="9">
    <source>
        <dbReference type="PROSITE" id="PS50111"/>
    </source>
</evidence>
<feature type="transmembrane region" description="Helical" evidence="8">
    <location>
        <begin position="53"/>
        <end position="76"/>
    </location>
</feature>
<dbReference type="Pfam" id="PF00015">
    <property type="entry name" value="MCPsignal"/>
    <property type="match status" value="1"/>
</dbReference>
<dbReference type="InterPro" id="IPR003660">
    <property type="entry name" value="HAMP_dom"/>
</dbReference>
<evidence type="ECO:0000256" key="5">
    <source>
        <dbReference type="ARBA" id="ARBA00023224"/>
    </source>
</evidence>
<comment type="subcellular location">
    <subcellularLocation>
        <location evidence="1">Membrane</location>
        <topology evidence="1">Multi-pass membrane protein</topology>
    </subcellularLocation>
</comment>
<comment type="similarity">
    <text evidence="6">Belongs to the methyl-accepting chemotaxis (MCP) protein family.</text>
</comment>
<keyword evidence="3 8" id="KW-1133">Transmembrane helix</keyword>
<evidence type="ECO:0000259" key="10">
    <source>
        <dbReference type="PROSITE" id="PS50885"/>
    </source>
</evidence>
<keyword evidence="4 8" id="KW-0472">Membrane</keyword>
<evidence type="ECO:0000256" key="8">
    <source>
        <dbReference type="SAM" id="Phobius"/>
    </source>
</evidence>
<feature type="domain" description="HAMP" evidence="10">
    <location>
        <begin position="78"/>
        <end position="130"/>
    </location>
</feature>